<organism evidence="1 2">
    <name type="scientific">Clostridium tarantellae</name>
    <dbReference type="NCBI Taxonomy" id="39493"/>
    <lineage>
        <taxon>Bacteria</taxon>
        <taxon>Bacillati</taxon>
        <taxon>Bacillota</taxon>
        <taxon>Clostridia</taxon>
        <taxon>Eubacteriales</taxon>
        <taxon>Clostridiaceae</taxon>
        <taxon>Clostridium</taxon>
    </lineage>
</organism>
<dbReference type="Proteomes" id="UP000430345">
    <property type="component" value="Unassembled WGS sequence"/>
</dbReference>
<proteinExistence type="predicted"/>
<gene>
    <name evidence="1" type="ORF">GBZ86_13270</name>
</gene>
<keyword evidence="2" id="KW-1185">Reference proteome</keyword>
<dbReference type="AlphaFoldDB" id="A0A6I1MRA6"/>
<dbReference type="RefSeq" id="WP_152891398.1">
    <property type="nucleotide sequence ID" value="NZ_WHJC01000289.1"/>
</dbReference>
<accession>A0A6I1MRA6</accession>
<evidence type="ECO:0008006" key="3">
    <source>
        <dbReference type="Google" id="ProtNLM"/>
    </source>
</evidence>
<comment type="caution">
    <text evidence="1">The sequence shown here is derived from an EMBL/GenBank/DDBJ whole genome shotgun (WGS) entry which is preliminary data.</text>
</comment>
<dbReference type="SUPFAM" id="SSF56988">
    <property type="entry name" value="Anthrax protective antigen"/>
    <property type="match status" value="1"/>
</dbReference>
<name>A0A6I1MRA6_9CLOT</name>
<reference evidence="1 2" key="1">
    <citation type="submission" date="2019-10" db="EMBL/GenBank/DDBJ databases">
        <title>The Genome Sequence of Clostridium tarantellae Isolated from Fish Brain.</title>
        <authorList>
            <person name="Bano L."/>
            <person name="Kiel M."/>
            <person name="Sales G."/>
            <person name="Doxey A.C."/>
            <person name="Mansfield M.J."/>
            <person name="Schiavone M."/>
            <person name="Rossetto O."/>
            <person name="Pirazzini M."/>
            <person name="Dobrindt U."/>
            <person name="Montecucco C."/>
        </authorList>
    </citation>
    <scope>NUCLEOTIDE SEQUENCE [LARGE SCALE GENOMIC DNA]</scope>
    <source>
        <strain evidence="1 2">DSM 3997</strain>
    </source>
</reference>
<dbReference type="OrthoDB" id="597815at2"/>
<dbReference type="EMBL" id="WHJC01000289">
    <property type="protein sequence ID" value="MPQ44707.1"/>
    <property type="molecule type" value="Genomic_DNA"/>
</dbReference>
<sequence>MSINGTLSNFINKLIEESFQGILLGELETEKILDDLKITSTISNSDFIEKFLTKEIIRNEILSLFSKDIDNNKSSVDALEPYTPASPNVNENPKIKELINYSMVANVDYINLNKSIVITAQGYSNIFTVVSFNLAMKKKFYIQEIMKRGIPTLLVDNGKINAKVLIENPQDEIIKQNLSSGLYYTLYKKNPDDSRSILGEGIAKNFKIKDEQFINCSYATLTGFIDIPEANYYTFKISSPENTYLYINDSFYNPSINDNIFLEKGLKKFSLIYENNLKKTYSITVTFNPPTVTPILITDSILYYLDKNTASTNQIVLNSNITSKSLNNLTVKTFSASTVIDYNIANLISNIEVNYKIIR</sequence>
<protein>
    <recommendedName>
        <fullName evidence="3">PA14 domain-containing protein</fullName>
    </recommendedName>
</protein>
<evidence type="ECO:0000313" key="1">
    <source>
        <dbReference type="EMBL" id="MPQ44707.1"/>
    </source>
</evidence>
<evidence type="ECO:0000313" key="2">
    <source>
        <dbReference type="Proteomes" id="UP000430345"/>
    </source>
</evidence>